<evidence type="ECO:0000259" key="27">
    <source>
        <dbReference type="Pfam" id="PF00912"/>
    </source>
</evidence>
<dbReference type="GO" id="GO:0046677">
    <property type="term" value="P:response to antibiotic"/>
    <property type="evidence" value="ECO:0007669"/>
    <property type="project" value="UniProtKB-UniRule"/>
</dbReference>
<evidence type="ECO:0000256" key="1">
    <source>
        <dbReference type="ARBA" id="ARBA00002624"/>
    </source>
</evidence>
<dbReference type="Proteomes" id="UP000092741">
    <property type="component" value="Chromosome 2"/>
</dbReference>
<dbReference type="GeneID" id="70914820"/>
<evidence type="ECO:0000256" key="13">
    <source>
        <dbReference type="ARBA" id="ARBA00022960"/>
    </source>
</evidence>
<dbReference type="Pfam" id="PF00905">
    <property type="entry name" value="Transpeptidase"/>
    <property type="match status" value="1"/>
</dbReference>
<reference evidence="29 30" key="1">
    <citation type="submission" date="2016-07" db="EMBL/GenBank/DDBJ databases">
        <title>Developing Vibrio natriegens as a novel, fast-growing host for biotechnology.</title>
        <authorList>
            <person name="Weinstock M.T."/>
            <person name="Hesek E.D."/>
            <person name="Wilson C.M."/>
            <person name="Gibson D.G."/>
        </authorList>
    </citation>
    <scope>NUCLEOTIDE SEQUENCE [LARGE SCALE GENOMIC DNA]</scope>
    <source>
        <strain evidence="29 30">ATCC 14048</strain>
    </source>
</reference>
<evidence type="ECO:0000256" key="10">
    <source>
        <dbReference type="ARBA" id="ARBA00022676"/>
    </source>
</evidence>
<dbReference type="GO" id="GO:0071555">
    <property type="term" value="P:cell wall organization"/>
    <property type="evidence" value="ECO:0007669"/>
    <property type="project" value="UniProtKB-UniRule"/>
</dbReference>
<dbReference type="FunFam" id="1.10.3810.10:FF:000001">
    <property type="entry name" value="Penicillin-binding protein 1A"/>
    <property type="match status" value="1"/>
</dbReference>
<evidence type="ECO:0000256" key="16">
    <source>
        <dbReference type="ARBA" id="ARBA00023251"/>
    </source>
</evidence>
<dbReference type="Gene3D" id="1.10.3810.10">
    <property type="entry name" value="Biosynthetic peptidoglycan transglycosylase-like"/>
    <property type="match status" value="1"/>
</dbReference>
<evidence type="ECO:0000256" key="11">
    <source>
        <dbReference type="ARBA" id="ARBA00022679"/>
    </source>
</evidence>
<evidence type="ECO:0000256" key="9">
    <source>
        <dbReference type="ARBA" id="ARBA00022670"/>
    </source>
</evidence>
<dbReference type="PANTHER" id="PTHR32282">
    <property type="entry name" value="BINDING PROTEIN TRANSPEPTIDASE, PUTATIVE-RELATED"/>
    <property type="match status" value="1"/>
</dbReference>
<keyword evidence="13 23" id="KW-0133">Cell shape</keyword>
<dbReference type="SUPFAM" id="SSF56601">
    <property type="entry name" value="beta-lactamase/transpeptidase-like"/>
    <property type="match status" value="1"/>
</dbReference>
<name>A0AAN0Y855_VIBNA</name>
<dbReference type="GO" id="GO:0009274">
    <property type="term" value="C:peptidoglycan-based cell wall"/>
    <property type="evidence" value="ECO:0007669"/>
    <property type="project" value="UniProtKB-UniRule"/>
</dbReference>
<evidence type="ECO:0000256" key="4">
    <source>
        <dbReference type="ARBA" id="ARBA00007090"/>
    </source>
</evidence>
<feature type="transmembrane region" description="Helical" evidence="25">
    <location>
        <begin position="21"/>
        <end position="38"/>
    </location>
</feature>
<evidence type="ECO:0000256" key="8">
    <source>
        <dbReference type="ARBA" id="ARBA00022645"/>
    </source>
</evidence>
<comment type="similarity">
    <text evidence="4 23">In the C-terminal section; belongs to the transpeptidase family.</text>
</comment>
<comment type="subcellular location">
    <subcellularLocation>
        <location evidence="2">Cell membrane</location>
    </subcellularLocation>
</comment>
<keyword evidence="15 25" id="KW-0472">Membrane</keyword>
<dbReference type="Gene3D" id="3.30.2060.10">
    <property type="entry name" value="Penicillin-binding protein 1b domain"/>
    <property type="match status" value="1"/>
</dbReference>
<keyword evidence="7" id="KW-1003">Cell membrane</keyword>
<evidence type="ECO:0000313" key="29">
    <source>
        <dbReference type="EMBL" id="ANQ15438.1"/>
    </source>
</evidence>
<evidence type="ECO:0000256" key="15">
    <source>
        <dbReference type="ARBA" id="ARBA00023136"/>
    </source>
</evidence>
<evidence type="ECO:0000256" key="17">
    <source>
        <dbReference type="ARBA" id="ARBA00023268"/>
    </source>
</evidence>
<feature type="domain" description="Bifunctional transglycosylase second" evidence="28">
    <location>
        <begin position="66"/>
        <end position="148"/>
    </location>
</feature>
<evidence type="ECO:0000313" key="30">
    <source>
        <dbReference type="Proteomes" id="UP000092741"/>
    </source>
</evidence>
<evidence type="ECO:0000256" key="25">
    <source>
        <dbReference type="SAM" id="Phobius"/>
    </source>
</evidence>
<organism evidence="29 30">
    <name type="scientific">Vibrio natriegens NBRC 15636 = ATCC 14048 = DSM 759</name>
    <dbReference type="NCBI Taxonomy" id="1219067"/>
    <lineage>
        <taxon>Bacteria</taxon>
        <taxon>Pseudomonadati</taxon>
        <taxon>Pseudomonadota</taxon>
        <taxon>Gammaproteobacteria</taxon>
        <taxon>Vibrionales</taxon>
        <taxon>Vibrionaceae</taxon>
        <taxon>Vibrio</taxon>
    </lineage>
</organism>
<comment type="catalytic activity">
    <reaction evidence="20">
        <text>Preferential cleavage: (Ac)2-L-Lys-D-Ala-|-D-Ala. Also transpeptidation of peptidyl-alanyl moieties that are N-acyl substituents of D-alanine.</text>
        <dbReference type="EC" id="3.4.16.4"/>
    </reaction>
</comment>
<keyword evidence="9" id="KW-0645">Protease</keyword>
<dbReference type="InterPro" id="IPR012338">
    <property type="entry name" value="Beta-lactam/transpept-like"/>
</dbReference>
<keyword evidence="18 23" id="KW-0961">Cell wall biogenesis/degradation</keyword>
<evidence type="ECO:0000256" key="5">
    <source>
        <dbReference type="ARBA" id="ARBA00007739"/>
    </source>
</evidence>
<evidence type="ECO:0000256" key="19">
    <source>
        <dbReference type="ARBA" id="ARBA00032454"/>
    </source>
</evidence>
<evidence type="ECO:0000256" key="6">
    <source>
        <dbReference type="ARBA" id="ARBA00018637"/>
    </source>
</evidence>
<dbReference type="InterPro" id="IPR001460">
    <property type="entry name" value="PCN-bd_Tpept"/>
</dbReference>
<accession>A0AAN0Y855</accession>
<keyword evidence="10 23" id="KW-0328">Glycosyltransferase</keyword>
<evidence type="ECO:0000256" key="20">
    <source>
        <dbReference type="ARBA" id="ARBA00034000"/>
    </source>
</evidence>
<dbReference type="PIRSF" id="PIRSF002799">
    <property type="entry name" value="PBP_1b"/>
    <property type="match status" value="1"/>
</dbReference>
<keyword evidence="8" id="KW-0121">Carboxypeptidase</keyword>
<evidence type="ECO:0000256" key="7">
    <source>
        <dbReference type="ARBA" id="ARBA00022475"/>
    </source>
</evidence>
<dbReference type="GO" id="GO:0009002">
    <property type="term" value="F:serine-type D-Ala-D-Ala carboxypeptidase activity"/>
    <property type="evidence" value="ECO:0007669"/>
    <property type="project" value="UniProtKB-EC"/>
</dbReference>
<comment type="catalytic activity">
    <reaction evidence="21">
        <text>[GlcNAc-(1-&gt;4)-Mur2Ac(oyl-L-Ala-gamma-D-Glu-L-Lys-D-Ala-D-Ala)](n)-di-trans,octa-cis-undecaprenyl diphosphate + beta-D-GlcNAc-(1-&gt;4)-Mur2Ac(oyl-L-Ala-gamma-D-Glu-L-Lys-D-Ala-D-Ala)-di-trans,octa-cis-undecaprenyl diphosphate = [GlcNAc-(1-&gt;4)-Mur2Ac(oyl-L-Ala-gamma-D-Glu-L-Lys-D-Ala-D-Ala)](n+1)-di-trans,octa-cis-undecaprenyl diphosphate + di-trans,octa-cis-undecaprenyl diphosphate + H(+)</text>
        <dbReference type="Rhea" id="RHEA:23708"/>
        <dbReference type="Rhea" id="RHEA-COMP:9602"/>
        <dbReference type="Rhea" id="RHEA-COMP:9603"/>
        <dbReference type="ChEBI" id="CHEBI:15378"/>
        <dbReference type="ChEBI" id="CHEBI:58405"/>
        <dbReference type="ChEBI" id="CHEBI:60033"/>
        <dbReference type="ChEBI" id="CHEBI:78435"/>
        <dbReference type="EC" id="2.4.99.28"/>
    </reaction>
</comment>
<dbReference type="EMBL" id="CP016346">
    <property type="protein sequence ID" value="ANQ15438.1"/>
    <property type="molecule type" value="Genomic_DNA"/>
</dbReference>
<proteinExistence type="inferred from homology"/>
<feature type="domain" description="Penicillin-binding protein transpeptidase" evidence="26">
    <location>
        <begin position="424"/>
        <end position="672"/>
    </location>
</feature>
<evidence type="ECO:0000256" key="3">
    <source>
        <dbReference type="ARBA" id="ARBA00004752"/>
    </source>
</evidence>
<dbReference type="GO" id="GO:0008360">
    <property type="term" value="P:regulation of cell shape"/>
    <property type="evidence" value="ECO:0007669"/>
    <property type="project" value="UniProtKB-UniRule"/>
</dbReference>
<evidence type="ECO:0000259" key="26">
    <source>
        <dbReference type="Pfam" id="PF00905"/>
    </source>
</evidence>
<dbReference type="GO" id="GO:0006508">
    <property type="term" value="P:proteolysis"/>
    <property type="evidence" value="ECO:0007669"/>
    <property type="project" value="UniProtKB-KW"/>
</dbReference>
<keyword evidence="14 23" id="KW-0573">Peptidoglycan synthesis</keyword>
<gene>
    <name evidence="29" type="ORF">BA890_22315</name>
</gene>
<keyword evidence="12" id="KW-0378">Hydrolase</keyword>
<evidence type="ECO:0000256" key="21">
    <source>
        <dbReference type="ARBA" id="ARBA00049902"/>
    </source>
</evidence>
<dbReference type="InterPro" id="IPR023346">
    <property type="entry name" value="Lysozyme-like_dom_sf"/>
</dbReference>
<dbReference type="GO" id="GO:0030288">
    <property type="term" value="C:outer membrane-bounded periplasmic space"/>
    <property type="evidence" value="ECO:0007669"/>
    <property type="project" value="TreeGrafter"/>
</dbReference>
<dbReference type="GO" id="GO:0009252">
    <property type="term" value="P:peptidoglycan biosynthetic process"/>
    <property type="evidence" value="ECO:0007669"/>
    <property type="project" value="UniProtKB-UniRule"/>
</dbReference>
<evidence type="ECO:0000256" key="12">
    <source>
        <dbReference type="ARBA" id="ARBA00022801"/>
    </source>
</evidence>
<comment type="function">
    <text evidence="1 23">Cell wall formation. Synthesis of cross-linked peptidoglycan from the lipid intermediates. The enzyme has a penicillin-insensitive transglycosylase N-terminal domain (formation of linear glycan strands) and a penicillin-sensitive transpeptidase C-terminal domain (cross-linking of the peptide subunits).</text>
</comment>
<dbReference type="InterPro" id="IPR001264">
    <property type="entry name" value="Glyco_trans_51"/>
</dbReference>
<sequence>MSANTPSPLSKTLWFRRLIQVFFAGAVLLLIAIIYFGVQFNNLVASKFEGQMWQLPNVVYARHLVLSPAMQVSQKDVLSELDQLNYRKVAQPTKSGEYSISGQTIRLIRRPFVFPEGEQPAQQASIRFNGKRIVKITDETLGYDLGVLQIEPQILGMLDGDNTEKRIYVSKDDMPETLVAALLATEDRDFYQHDGVSPVAIARAFAANVTAGRNVQGGSTLTQQLAKNLFLTRERSLVRKIKEAYLAVIMDYRYSKEQLLDAYLNQVYLGQNGQNAIHGFALASRHYFGRPLAELSLDQQALLVGLVKGPSYYNPWRYAERAKARRDLVLKMMVDTGDLEASDYERAVQKPLSLAVQGKGSTTEPPYFDYIKLSLKENGIDYNSGRGLRLFTTFEPKVQGQAEAAVYNVMPNLEKKAGQSLETAMVVADKRSGAIRAMIGSRQPNFHGFNRAINAERQIGSLIKPAVYVTALAQPEHYALGTNLADKPITIQTQNNEKWSPRNYDRQYRGQVSLYQALAHSYNVPTVNLGMAIGLDKVTNTLVSLGVKETQVPQVPSMLLGALALSPLNVTQMYQALGNQGEKQNLFALSAVLDEHGQELYRHQPQQEKVLEPEAAWLIEYAMEQVVEQGTARYLNQIVPRSAHLAGKTGTSNQGRDSWYVGLDNQDVVTIWVGRDDNNPVALTGSSGPLRIYGDYLKKAGYQSIDQTKPEKIGLANYSTDSQGGLRESCFGEISLPVWSETGETSPNCLQPLEDGLKEIGRGLAEAPKQIGGFFKSLFD</sequence>
<keyword evidence="25" id="KW-1133">Transmembrane helix</keyword>
<dbReference type="GO" id="GO:0005886">
    <property type="term" value="C:plasma membrane"/>
    <property type="evidence" value="ECO:0007669"/>
    <property type="project" value="UniProtKB-SubCell"/>
</dbReference>
<dbReference type="PANTHER" id="PTHR32282:SF11">
    <property type="entry name" value="PENICILLIN-BINDING PROTEIN 1B"/>
    <property type="match status" value="1"/>
</dbReference>
<dbReference type="InterPro" id="IPR011813">
    <property type="entry name" value="PBP_1b"/>
</dbReference>
<dbReference type="InterPro" id="IPR028166">
    <property type="entry name" value="UB2H"/>
</dbReference>
<comment type="similarity">
    <text evidence="5 23">In the N-terminal section; belongs to the glycosyltransferase 51 family.</text>
</comment>
<keyword evidence="25" id="KW-0812">Transmembrane</keyword>
<keyword evidence="11 23" id="KW-0808">Transferase</keyword>
<evidence type="ECO:0000256" key="14">
    <source>
        <dbReference type="ARBA" id="ARBA00022984"/>
    </source>
</evidence>
<dbReference type="SUPFAM" id="SSF53955">
    <property type="entry name" value="Lysozyme-like"/>
    <property type="match status" value="1"/>
</dbReference>
<evidence type="ECO:0000256" key="2">
    <source>
        <dbReference type="ARBA" id="ARBA00004236"/>
    </source>
</evidence>
<dbReference type="Pfam" id="PF00912">
    <property type="entry name" value="Transgly"/>
    <property type="match status" value="1"/>
</dbReference>
<keyword evidence="17" id="KW-0511">Multifunctional enzyme</keyword>
<dbReference type="GO" id="GO:0008955">
    <property type="term" value="F:peptidoglycan glycosyltransferase activity"/>
    <property type="evidence" value="ECO:0007669"/>
    <property type="project" value="UniProtKB-UniRule"/>
</dbReference>
<dbReference type="AlphaFoldDB" id="A0AAN0Y855"/>
<keyword evidence="30" id="KW-1185">Reference proteome</keyword>
<protein>
    <recommendedName>
        <fullName evidence="6 22">Penicillin-binding protein 1B</fullName>
        <shortName evidence="23">PBP-1b</shortName>
        <shortName evidence="23">PBP1b</shortName>
    </recommendedName>
    <alternativeName>
        <fullName evidence="19 23">Murein polymerase</fullName>
    </alternativeName>
</protein>
<feature type="active site" description="Acyl-ester intermediate; for transpeptidase activity" evidence="24">
    <location>
        <position position="461"/>
    </location>
</feature>
<evidence type="ECO:0000256" key="24">
    <source>
        <dbReference type="PIRSR" id="PIRSR002799-1"/>
    </source>
</evidence>
<dbReference type="InterPro" id="IPR050396">
    <property type="entry name" value="Glycosyltr_51/Transpeptidase"/>
</dbReference>
<evidence type="ECO:0000256" key="18">
    <source>
        <dbReference type="ARBA" id="ARBA00023316"/>
    </source>
</evidence>
<dbReference type="Gene3D" id="3.40.710.10">
    <property type="entry name" value="DD-peptidase/beta-lactamase superfamily"/>
    <property type="match status" value="1"/>
</dbReference>
<dbReference type="NCBIfam" id="TIGR02074">
    <property type="entry name" value="PBP_1a_fam"/>
    <property type="match status" value="1"/>
</dbReference>
<evidence type="ECO:0000256" key="22">
    <source>
        <dbReference type="NCBIfam" id="TIGR02071"/>
    </source>
</evidence>
<evidence type="ECO:0000256" key="23">
    <source>
        <dbReference type="PIRNR" id="PIRNR002799"/>
    </source>
</evidence>
<feature type="active site" description="Proton donor; for transglycosylase activity" evidence="24">
    <location>
        <position position="186"/>
    </location>
</feature>
<evidence type="ECO:0000259" key="28">
    <source>
        <dbReference type="Pfam" id="PF14814"/>
    </source>
</evidence>
<dbReference type="GO" id="GO:0008658">
    <property type="term" value="F:penicillin binding"/>
    <property type="evidence" value="ECO:0007669"/>
    <property type="project" value="UniProtKB-UniRule"/>
</dbReference>
<keyword evidence="16" id="KW-0046">Antibiotic resistance</keyword>
<feature type="domain" description="Glycosyl transferase family 51" evidence="27">
    <location>
        <begin position="162"/>
        <end position="333"/>
    </location>
</feature>
<dbReference type="KEGG" id="vna:PN96_18465"/>
<dbReference type="RefSeq" id="WP_020334229.1">
    <property type="nucleotide sequence ID" value="NZ_ATFJ01000017.1"/>
</dbReference>
<comment type="pathway">
    <text evidence="3 23">Cell wall biogenesis; peptidoglycan biosynthesis.</text>
</comment>
<dbReference type="InterPro" id="IPR036950">
    <property type="entry name" value="PBP_transglycosylase"/>
</dbReference>
<dbReference type="Pfam" id="PF14814">
    <property type="entry name" value="UB2H"/>
    <property type="match status" value="1"/>
</dbReference>
<dbReference type="NCBIfam" id="TIGR02071">
    <property type="entry name" value="PBP_1b"/>
    <property type="match status" value="1"/>
</dbReference>